<dbReference type="EMBL" id="JASBRG010000005">
    <property type="protein sequence ID" value="MDI3319655.1"/>
    <property type="molecule type" value="Genomic_DNA"/>
</dbReference>
<feature type="transmembrane region" description="Helical" evidence="1">
    <location>
        <begin position="90"/>
        <end position="111"/>
    </location>
</feature>
<dbReference type="Proteomes" id="UP001226434">
    <property type="component" value="Unassembled WGS sequence"/>
</dbReference>
<keyword evidence="3" id="KW-1185">Reference proteome</keyword>
<organism evidence="2 3">
    <name type="scientific">Pinibacter soli</name>
    <dbReference type="NCBI Taxonomy" id="3044211"/>
    <lineage>
        <taxon>Bacteria</taxon>
        <taxon>Pseudomonadati</taxon>
        <taxon>Bacteroidota</taxon>
        <taxon>Chitinophagia</taxon>
        <taxon>Chitinophagales</taxon>
        <taxon>Chitinophagaceae</taxon>
        <taxon>Pinibacter</taxon>
    </lineage>
</organism>
<proteinExistence type="predicted"/>
<reference evidence="2 3" key="1">
    <citation type="submission" date="2023-05" db="EMBL/GenBank/DDBJ databases">
        <title>Genome sequence of Pinibacter sp. MAH-24.</title>
        <authorList>
            <person name="Huq M.A."/>
        </authorList>
    </citation>
    <scope>NUCLEOTIDE SEQUENCE [LARGE SCALE GENOMIC DNA]</scope>
    <source>
        <strain evidence="2 3">MAH-24</strain>
    </source>
</reference>
<name>A0ABT6RAS4_9BACT</name>
<evidence type="ECO:0008006" key="4">
    <source>
        <dbReference type="Google" id="ProtNLM"/>
    </source>
</evidence>
<keyword evidence="1" id="KW-0472">Membrane</keyword>
<evidence type="ECO:0000256" key="1">
    <source>
        <dbReference type="SAM" id="Phobius"/>
    </source>
</evidence>
<comment type="caution">
    <text evidence="2">The sequence shown here is derived from an EMBL/GenBank/DDBJ whole genome shotgun (WGS) entry which is preliminary data.</text>
</comment>
<protein>
    <recommendedName>
        <fullName evidence="4">Zinc-finger domain-containing protein</fullName>
    </recommendedName>
</protein>
<sequence>MMDTNSNIEERLWDYVDGISSAHEKNVIEKLLETNSEWRHKYKEILKASILLQESIEIDEPSMRFTQNVMEEIAKYKIAPAASTYINKKIIYSIAAVFLTIIVAMFVYVFANVDWAPAGSGGGIPFDISKINYGKIFNSTYVNIFLMLNVIIGLVFLDKYFSVKKKKLLERDLTNTSI</sequence>
<evidence type="ECO:0000313" key="2">
    <source>
        <dbReference type="EMBL" id="MDI3319655.1"/>
    </source>
</evidence>
<dbReference type="RefSeq" id="WP_282333772.1">
    <property type="nucleotide sequence ID" value="NZ_JASBRG010000005.1"/>
</dbReference>
<gene>
    <name evidence="2" type="ORF">QJ048_07720</name>
</gene>
<evidence type="ECO:0000313" key="3">
    <source>
        <dbReference type="Proteomes" id="UP001226434"/>
    </source>
</evidence>
<keyword evidence="1" id="KW-0812">Transmembrane</keyword>
<accession>A0ABT6RAS4</accession>
<feature type="transmembrane region" description="Helical" evidence="1">
    <location>
        <begin position="141"/>
        <end position="161"/>
    </location>
</feature>
<keyword evidence="1" id="KW-1133">Transmembrane helix</keyword>